<dbReference type="SUPFAM" id="SSF53067">
    <property type="entry name" value="Actin-like ATPase domain"/>
    <property type="match status" value="1"/>
</dbReference>
<proteinExistence type="predicted"/>
<reference evidence="2" key="2">
    <citation type="submission" date="2020-10" db="UniProtKB">
        <authorList>
            <consortium name="WormBaseParasite"/>
        </authorList>
    </citation>
    <scope>IDENTIFICATION</scope>
</reference>
<accession>A0A7E4VET9</accession>
<keyword evidence="1" id="KW-1185">Reference proteome</keyword>
<organism evidence="1 2">
    <name type="scientific">Panagrellus redivivus</name>
    <name type="common">Microworm</name>
    <dbReference type="NCBI Taxonomy" id="6233"/>
    <lineage>
        <taxon>Eukaryota</taxon>
        <taxon>Metazoa</taxon>
        <taxon>Ecdysozoa</taxon>
        <taxon>Nematoda</taxon>
        <taxon>Chromadorea</taxon>
        <taxon>Rhabditida</taxon>
        <taxon>Tylenchina</taxon>
        <taxon>Panagrolaimomorpha</taxon>
        <taxon>Panagrolaimoidea</taxon>
        <taxon>Panagrolaimidae</taxon>
        <taxon>Panagrellus</taxon>
    </lineage>
</organism>
<sequence length="564" mass="64363">MASDVLAVFKCAFGLHHAELVTRSERKVIPPRLTLPELYITICAVKRIKSIKAAYVYTGFLGLEQQQYYLTSLKEFGFKRVVLIDGGSILLSTVLKSVDTTFQYGEYVAVVTSAHSHSPPFNIENIIVVKKELHHFDAVITVSGIEPERLLKFYPQVKSVVHIFSYAMFADESATFSEIEKTELGKRWPGCKSYFPAKQNIPKAEFDYIWNHFDNKTLNDCLVKIVSIFVYFAYNDVETPLQLVSTSKRVIQLDVKNAPKIDISVRHYGDFELFKTVKFSSSANRVVQITITFQNELMPDFKVKTLESSPPDVQPYSVKDPFFYVEWYNKIEIVTFPEIKPPFSMNRSFHIGFADRMRISYMCEACVDTTLGDNEFPFLAAKDRVVTLEFKLDAAFNPSVTILKEEEKPPMILQFTQDNRLLVHGPDDYTGPKEYPAYASFKDDNLVAGAAALDVFKTDPEMVVYDLPRLLSNNSEIKTSNHPSWKFSVCRDSGDDVIINIGPSKTNPYTCFALILESVLQNLRENYENPIDRIGIKLPENSDVSQKWQEKISKHIRASIVIFH</sequence>
<dbReference type="InterPro" id="IPR043129">
    <property type="entry name" value="ATPase_NBD"/>
</dbReference>
<reference evidence="1" key="1">
    <citation type="journal article" date="2013" name="Genetics">
        <title>The draft genome and transcriptome of Panagrellus redivivus are shaped by the harsh demands of a free-living lifestyle.</title>
        <authorList>
            <person name="Srinivasan J."/>
            <person name="Dillman A.R."/>
            <person name="Macchietto M.G."/>
            <person name="Heikkinen L."/>
            <person name="Lakso M."/>
            <person name="Fracchia K.M."/>
            <person name="Antoshechkin I."/>
            <person name="Mortazavi A."/>
            <person name="Wong G."/>
            <person name="Sternberg P.W."/>
        </authorList>
    </citation>
    <scope>NUCLEOTIDE SEQUENCE [LARGE SCALE GENOMIC DNA]</scope>
    <source>
        <strain evidence="1">MT8872</strain>
    </source>
</reference>
<dbReference type="WBParaSite" id="Pan_g20249.t1">
    <property type="protein sequence ID" value="Pan_g20249.t1"/>
    <property type="gene ID" value="Pan_g20249"/>
</dbReference>
<dbReference type="AlphaFoldDB" id="A0A7E4VET9"/>
<evidence type="ECO:0000313" key="1">
    <source>
        <dbReference type="Proteomes" id="UP000492821"/>
    </source>
</evidence>
<name>A0A7E4VET9_PANRE</name>
<evidence type="ECO:0000313" key="2">
    <source>
        <dbReference type="WBParaSite" id="Pan_g20249.t1"/>
    </source>
</evidence>
<protein>
    <submittedName>
        <fullName evidence="2">Glucuronosyltransferase</fullName>
    </submittedName>
</protein>
<dbReference type="Gene3D" id="3.30.420.40">
    <property type="match status" value="1"/>
</dbReference>
<dbReference type="Proteomes" id="UP000492821">
    <property type="component" value="Unassembled WGS sequence"/>
</dbReference>